<comment type="caution">
    <text evidence="2">The sequence shown here is derived from an EMBL/GenBank/DDBJ whole genome shotgun (WGS) entry which is preliminary data.</text>
</comment>
<gene>
    <name evidence="2" type="ORF">JOF55_001992</name>
</gene>
<keyword evidence="1" id="KW-0732">Signal</keyword>
<organism evidence="2 3">
    <name type="scientific">Haloactinomyces albus</name>
    <dbReference type="NCBI Taxonomy" id="1352928"/>
    <lineage>
        <taxon>Bacteria</taxon>
        <taxon>Bacillati</taxon>
        <taxon>Actinomycetota</taxon>
        <taxon>Actinomycetes</taxon>
        <taxon>Actinopolysporales</taxon>
        <taxon>Actinopolysporaceae</taxon>
        <taxon>Haloactinomyces</taxon>
    </lineage>
</organism>
<accession>A0AAE4CLX8</accession>
<evidence type="ECO:0008006" key="4">
    <source>
        <dbReference type="Google" id="ProtNLM"/>
    </source>
</evidence>
<protein>
    <recommendedName>
        <fullName evidence="4">Lipoprotein</fullName>
    </recommendedName>
</protein>
<proteinExistence type="predicted"/>
<feature type="signal peptide" evidence="1">
    <location>
        <begin position="1"/>
        <end position="27"/>
    </location>
</feature>
<name>A0AAE4CLX8_9ACTN</name>
<dbReference type="EMBL" id="JAVDXW010000001">
    <property type="protein sequence ID" value="MDR7301811.1"/>
    <property type="molecule type" value="Genomic_DNA"/>
</dbReference>
<reference evidence="2" key="1">
    <citation type="submission" date="2023-07" db="EMBL/GenBank/DDBJ databases">
        <title>Sequencing the genomes of 1000 actinobacteria strains.</title>
        <authorList>
            <person name="Klenk H.-P."/>
        </authorList>
    </citation>
    <scope>NUCLEOTIDE SEQUENCE</scope>
    <source>
        <strain evidence="2">DSM 45977</strain>
    </source>
</reference>
<evidence type="ECO:0000256" key="1">
    <source>
        <dbReference type="SAM" id="SignalP"/>
    </source>
</evidence>
<dbReference type="RefSeq" id="WP_310272802.1">
    <property type="nucleotide sequence ID" value="NZ_JAVDXW010000001.1"/>
</dbReference>
<sequence>MRSLSRAVVVSALALPLAIGGAGLASASGGDNGHNGDHGWDSYHSETHKKKVEKNFDWDWKWDWTYVNISDNKVINAGIINR</sequence>
<dbReference type="AlphaFoldDB" id="A0AAE4CLX8"/>
<dbReference type="Proteomes" id="UP001180845">
    <property type="component" value="Unassembled WGS sequence"/>
</dbReference>
<keyword evidence="3" id="KW-1185">Reference proteome</keyword>
<evidence type="ECO:0000313" key="3">
    <source>
        <dbReference type="Proteomes" id="UP001180845"/>
    </source>
</evidence>
<evidence type="ECO:0000313" key="2">
    <source>
        <dbReference type="EMBL" id="MDR7301811.1"/>
    </source>
</evidence>
<feature type="chain" id="PRO_5041917332" description="Lipoprotein" evidence="1">
    <location>
        <begin position="28"/>
        <end position="82"/>
    </location>
</feature>